<comment type="caution">
    <text evidence="2">The sequence shown here is derived from an EMBL/GenBank/DDBJ whole genome shotgun (WGS) entry which is preliminary data.</text>
</comment>
<proteinExistence type="predicted"/>
<reference evidence="2 3" key="1">
    <citation type="submission" date="2021-06" db="EMBL/GenBank/DDBJ databases">
        <authorList>
            <person name="Palmer J.M."/>
        </authorList>
    </citation>
    <scope>NUCLEOTIDE SEQUENCE [LARGE SCALE GENOMIC DNA]</scope>
    <source>
        <strain evidence="2 3">XR_2019</strain>
        <tissue evidence="2">Muscle</tissue>
    </source>
</reference>
<accession>A0ABV0WUH8</accession>
<dbReference type="Proteomes" id="UP001444071">
    <property type="component" value="Unassembled WGS sequence"/>
</dbReference>
<keyword evidence="3" id="KW-1185">Reference proteome</keyword>
<evidence type="ECO:0000313" key="3">
    <source>
        <dbReference type="Proteomes" id="UP001444071"/>
    </source>
</evidence>
<evidence type="ECO:0000313" key="2">
    <source>
        <dbReference type="EMBL" id="MEQ2272573.1"/>
    </source>
</evidence>
<dbReference type="EMBL" id="JAHRIM010070174">
    <property type="protein sequence ID" value="MEQ2272573.1"/>
    <property type="molecule type" value="Genomic_DNA"/>
</dbReference>
<name>A0ABV0WUH8_9TELE</name>
<evidence type="ECO:0000256" key="1">
    <source>
        <dbReference type="SAM" id="MobiDB-lite"/>
    </source>
</evidence>
<feature type="region of interest" description="Disordered" evidence="1">
    <location>
        <begin position="1"/>
        <end position="25"/>
    </location>
</feature>
<protein>
    <submittedName>
        <fullName evidence="2">Uncharacterized protein</fullName>
    </submittedName>
</protein>
<gene>
    <name evidence="2" type="ORF">XENORESO_000820</name>
</gene>
<sequence>MAFSRTSSVEDYRNTHPHTPQINYQSKQLDDKIVSNWNISSSKGASLSVTQHSGSLSLQTEIATVDVKTSDYSKKSTNRKHMIQFLNLQYNSSLKAAVTY</sequence>
<organism evidence="2 3">
    <name type="scientific">Xenotaenia resolanae</name>
    <dbReference type="NCBI Taxonomy" id="208358"/>
    <lineage>
        <taxon>Eukaryota</taxon>
        <taxon>Metazoa</taxon>
        <taxon>Chordata</taxon>
        <taxon>Craniata</taxon>
        <taxon>Vertebrata</taxon>
        <taxon>Euteleostomi</taxon>
        <taxon>Actinopterygii</taxon>
        <taxon>Neopterygii</taxon>
        <taxon>Teleostei</taxon>
        <taxon>Neoteleostei</taxon>
        <taxon>Acanthomorphata</taxon>
        <taxon>Ovalentaria</taxon>
        <taxon>Atherinomorphae</taxon>
        <taxon>Cyprinodontiformes</taxon>
        <taxon>Goodeidae</taxon>
        <taxon>Xenotaenia</taxon>
    </lineage>
</organism>